<dbReference type="InterPro" id="IPR050583">
    <property type="entry name" value="Mycobacterial_A85_antigen"/>
</dbReference>
<name>A0A1R3WIS9_9BACT</name>
<dbReference type="AlphaFoldDB" id="A0A1R3WIS9"/>
<dbReference type="Gene3D" id="2.60.40.10">
    <property type="entry name" value="Immunoglobulins"/>
    <property type="match status" value="1"/>
</dbReference>
<dbReference type="EMBL" id="FTPP01000001">
    <property type="protein sequence ID" value="SIT77825.1"/>
    <property type="molecule type" value="Genomic_DNA"/>
</dbReference>
<feature type="signal peptide" evidence="1">
    <location>
        <begin position="1"/>
        <end position="18"/>
    </location>
</feature>
<dbReference type="Pfam" id="PF00686">
    <property type="entry name" value="CBM_20"/>
    <property type="match status" value="1"/>
</dbReference>
<evidence type="ECO:0000259" key="2">
    <source>
        <dbReference type="PROSITE" id="PS51166"/>
    </source>
</evidence>
<dbReference type="SUPFAM" id="SSF53474">
    <property type="entry name" value="alpha/beta-Hydrolases"/>
    <property type="match status" value="1"/>
</dbReference>
<keyword evidence="4" id="KW-1185">Reference proteome</keyword>
<dbReference type="InterPro" id="IPR002044">
    <property type="entry name" value="CBM20"/>
</dbReference>
<protein>
    <submittedName>
        <fullName evidence="3">Enterochelin esterase</fullName>
    </submittedName>
</protein>
<dbReference type="STRING" id="1317125.SAMN05444128_0545"/>
<dbReference type="InterPro" id="IPR013783">
    <property type="entry name" value="Ig-like_fold"/>
</dbReference>
<dbReference type="Gene3D" id="3.40.50.1820">
    <property type="entry name" value="alpha/beta hydrolase"/>
    <property type="match status" value="1"/>
</dbReference>
<dbReference type="Proteomes" id="UP000187181">
    <property type="component" value="Unassembled WGS sequence"/>
</dbReference>
<dbReference type="Pfam" id="PF00756">
    <property type="entry name" value="Esterase"/>
    <property type="match status" value="1"/>
</dbReference>
<dbReference type="SUPFAM" id="SSF49452">
    <property type="entry name" value="Starch-binding domain-like"/>
    <property type="match status" value="1"/>
</dbReference>
<dbReference type="PANTHER" id="PTHR48098">
    <property type="entry name" value="ENTEROCHELIN ESTERASE-RELATED"/>
    <property type="match status" value="1"/>
</dbReference>
<feature type="domain" description="CBM20" evidence="2">
    <location>
        <begin position="21"/>
        <end position="125"/>
    </location>
</feature>
<organism evidence="3 4">
    <name type="scientific">Pontibacter indicus</name>
    <dbReference type="NCBI Taxonomy" id="1317125"/>
    <lineage>
        <taxon>Bacteria</taxon>
        <taxon>Pseudomonadati</taxon>
        <taxon>Bacteroidota</taxon>
        <taxon>Cytophagia</taxon>
        <taxon>Cytophagales</taxon>
        <taxon>Hymenobacteraceae</taxon>
        <taxon>Pontibacter</taxon>
    </lineage>
</organism>
<dbReference type="GO" id="GO:2001070">
    <property type="term" value="F:starch binding"/>
    <property type="evidence" value="ECO:0007669"/>
    <property type="project" value="InterPro"/>
</dbReference>
<dbReference type="InterPro" id="IPR029058">
    <property type="entry name" value="AB_hydrolase_fold"/>
</dbReference>
<proteinExistence type="predicted"/>
<dbReference type="InterPro" id="IPR013784">
    <property type="entry name" value="Carb-bd-like_fold"/>
</dbReference>
<feature type="chain" id="PRO_5012210118" evidence="1">
    <location>
        <begin position="19"/>
        <end position="380"/>
    </location>
</feature>
<evidence type="ECO:0000313" key="4">
    <source>
        <dbReference type="Proteomes" id="UP000187181"/>
    </source>
</evidence>
<sequence>MRYLLLTLLVVLSFCLSASGQQQSDSLRVTFRVHAPTLPDSQRVYLTGSTAALGNWQPDKVVMQHIGKQVWEKQLYLKERLIAYKFTLGSWDNEATDAQGQPLPNFSLQLEGDTTVQHTLAHWLKKKTQEVKGGITGKVVYHRNLKADSLKHRDLVVWLPPGYEQDSKRYPVLYMHDGQNVFDPATSSFGVDWRIDEIADSLIRSKQMEPAIIVGINNTPDRMEEYVPGDKGSAYMEFVVHTVKPLIDREYRTKPGAKHTLTGGSSAGGIMAFMLAWEYPQVFSKAICMSPAFKIMHIDYVKEVQAYSGKKKKLRFYIDNGGIDLEARLQPGIDEMLEALQQKGYRNGKDYTWVLDKNALHNEAAWAKRMPDALLFMLGK</sequence>
<gene>
    <name evidence="3" type="ORF">SAMN05444128_0545</name>
</gene>
<keyword evidence="1" id="KW-0732">Signal</keyword>
<dbReference type="PANTHER" id="PTHR48098:SF6">
    <property type="entry name" value="FERRI-BACILLIBACTIN ESTERASE BESA"/>
    <property type="match status" value="1"/>
</dbReference>
<dbReference type="InterPro" id="IPR000801">
    <property type="entry name" value="Esterase-like"/>
</dbReference>
<reference evidence="4" key="1">
    <citation type="submission" date="2017-01" db="EMBL/GenBank/DDBJ databases">
        <authorList>
            <person name="Varghese N."/>
            <person name="Submissions S."/>
        </authorList>
    </citation>
    <scope>NUCLEOTIDE SEQUENCE [LARGE SCALE GENOMIC DNA]</scope>
    <source>
        <strain evidence="4">LP100</strain>
    </source>
</reference>
<evidence type="ECO:0000313" key="3">
    <source>
        <dbReference type="EMBL" id="SIT77825.1"/>
    </source>
</evidence>
<accession>A0A1R3WIS9</accession>
<dbReference type="PROSITE" id="PS51166">
    <property type="entry name" value="CBM20"/>
    <property type="match status" value="1"/>
</dbReference>
<dbReference type="RefSeq" id="WP_076665955.1">
    <property type="nucleotide sequence ID" value="NZ_FTPP01000001.1"/>
</dbReference>
<dbReference type="SMART" id="SM01065">
    <property type="entry name" value="CBM_2"/>
    <property type="match status" value="1"/>
</dbReference>
<evidence type="ECO:0000256" key="1">
    <source>
        <dbReference type="SAM" id="SignalP"/>
    </source>
</evidence>